<feature type="domain" description="HTH lysR-type" evidence="5">
    <location>
        <begin position="1"/>
        <end position="32"/>
    </location>
</feature>
<dbReference type="InterPro" id="IPR005119">
    <property type="entry name" value="LysR_subst-bd"/>
</dbReference>
<organism evidence="6 7">
    <name type="scientific">Serratia nematodiphila</name>
    <dbReference type="NCBI Taxonomy" id="458197"/>
    <lineage>
        <taxon>Bacteria</taxon>
        <taxon>Pseudomonadati</taxon>
        <taxon>Pseudomonadota</taxon>
        <taxon>Gammaproteobacteria</taxon>
        <taxon>Enterobacterales</taxon>
        <taxon>Yersiniaceae</taxon>
        <taxon>Serratia</taxon>
    </lineage>
</organism>
<comment type="caution">
    <text evidence="6">The sequence shown here is derived from an EMBL/GenBank/DDBJ whole genome shotgun (WGS) entry which is preliminary data.</text>
</comment>
<sequence length="266" mass="30479">MPSSTLSRRISLLEKEIGLRLIRRSTRKLELTEAGKLYFERSNNIIDEARNAHFLLNDLLSKPVGNLRISLPTDFSIYYIAPAIVAFSKKHPDITFQLDMTPRKVDLINEPFDLVIRIGEMPNSGLISRHMLSMNRYLYASPEYLRKNGEPAHPLDLEKHSCLVMNTPLENDGWNIVFDNILYKIKGKSRYKINNVGMLCRFAILGEGITLMAEEIAKPEIQLGKLKQILPSCSVENLSVYILTENKLTPAKTSLFIDFLCDYFRK</sequence>
<dbReference type="InterPro" id="IPR036388">
    <property type="entry name" value="WH-like_DNA-bd_sf"/>
</dbReference>
<dbReference type="InterPro" id="IPR058163">
    <property type="entry name" value="LysR-type_TF_proteobact-type"/>
</dbReference>
<dbReference type="PANTHER" id="PTHR30537">
    <property type="entry name" value="HTH-TYPE TRANSCRIPTIONAL REGULATOR"/>
    <property type="match status" value="1"/>
</dbReference>
<dbReference type="Pfam" id="PF00126">
    <property type="entry name" value="HTH_1"/>
    <property type="match status" value="1"/>
</dbReference>
<dbReference type="CDD" id="cd08422">
    <property type="entry name" value="PBP2_CrgA_like"/>
    <property type="match status" value="1"/>
</dbReference>
<reference evidence="6 7" key="1">
    <citation type="submission" date="2016-10" db="EMBL/GenBank/DDBJ databases">
        <authorList>
            <person name="Varghese N."/>
            <person name="Submissions S."/>
        </authorList>
    </citation>
    <scope>NUCLEOTIDE SEQUENCE [LARGE SCALE GENOMIC DNA]</scope>
    <source>
        <strain evidence="6 7">CGMCC 1.6853</strain>
    </source>
</reference>
<dbReference type="PROSITE" id="PS50931">
    <property type="entry name" value="HTH_LYSR"/>
    <property type="match status" value="1"/>
</dbReference>
<keyword evidence="2" id="KW-0805">Transcription regulation</keyword>
<dbReference type="InterPro" id="IPR000847">
    <property type="entry name" value="LysR_HTH_N"/>
</dbReference>
<dbReference type="InterPro" id="IPR036390">
    <property type="entry name" value="WH_DNA-bd_sf"/>
</dbReference>
<name>A0A1G5LQ33_9GAMM</name>
<dbReference type="Gene3D" id="3.40.190.290">
    <property type="match status" value="1"/>
</dbReference>
<dbReference type="PANTHER" id="PTHR30537:SF5">
    <property type="entry name" value="HTH-TYPE TRANSCRIPTIONAL ACTIVATOR TTDR-RELATED"/>
    <property type="match status" value="1"/>
</dbReference>
<dbReference type="EMBL" id="FMUT01000017">
    <property type="protein sequence ID" value="SCZ15003.1"/>
    <property type="molecule type" value="Genomic_DNA"/>
</dbReference>
<evidence type="ECO:0000259" key="5">
    <source>
        <dbReference type="PROSITE" id="PS50931"/>
    </source>
</evidence>
<evidence type="ECO:0000313" key="6">
    <source>
        <dbReference type="EMBL" id="SCZ15003.1"/>
    </source>
</evidence>
<dbReference type="Pfam" id="PF03466">
    <property type="entry name" value="LysR_substrate"/>
    <property type="match status" value="1"/>
</dbReference>
<keyword evidence="4" id="KW-0804">Transcription</keyword>
<gene>
    <name evidence="6" type="ORF">SAMN02927935_04703</name>
</gene>
<dbReference type="Gene3D" id="1.10.10.10">
    <property type="entry name" value="Winged helix-like DNA-binding domain superfamily/Winged helix DNA-binding domain"/>
    <property type="match status" value="1"/>
</dbReference>
<dbReference type="SUPFAM" id="SSF53850">
    <property type="entry name" value="Periplasmic binding protein-like II"/>
    <property type="match status" value="1"/>
</dbReference>
<evidence type="ECO:0000256" key="3">
    <source>
        <dbReference type="ARBA" id="ARBA00023125"/>
    </source>
</evidence>
<evidence type="ECO:0000256" key="4">
    <source>
        <dbReference type="ARBA" id="ARBA00023163"/>
    </source>
</evidence>
<proteinExistence type="inferred from homology"/>
<evidence type="ECO:0000313" key="7">
    <source>
        <dbReference type="Proteomes" id="UP000183031"/>
    </source>
</evidence>
<evidence type="ECO:0000256" key="1">
    <source>
        <dbReference type="ARBA" id="ARBA00009437"/>
    </source>
</evidence>
<dbReference type="GO" id="GO:0003677">
    <property type="term" value="F:DNA binding"/>
    <property type="evidence" value="ECO:0007669"/>
    <property type="project" value="UniProtKB-KW"/>
</dbReference>
<accession>A0A1G5LQ33</accession>
<protein>
    <submittedName>
        <fullName evidence="6">DNA-binding transcriptional regulator, LysR family</fullName>
    </submittedName>
</protein>
<comment type="similarity">
    <text evidence="1">Belongs to the LysR transcriptional regulatory family.</text>
</comment>
<keyword evidence="7" id="KW-1185">Reference proteome</keyword>
<keyword evidence="3 6" id="KW-0238">DNA-binding</keyword>
<dbReference type="SUPFAM" id="SSF46785">
    <property type="entry name" value="Winged helix' DNA-binding domain"/>
    <property type="match status" value="1"/>
</dbReference>
<dbReference type="Proteomes" id="UP000183031">
    <property type="component" value="Unassembled WGS sequence"/>
</dbReference>
<evidence type="ECO:0000256" key="2">
    <source>
        <dbReference type="ARBA" id="ARBA00023015"/>
    </source>
</evidence>